<dbReference type="EMBL" id="BAAAUX010000014">
    <property type="protein sequence ID" value="GAA2795919.1"/>
    <property type="molecule type" value="Genomic_DNA"/>
</dbReference>
<feature type="transmembrane region" description="Helical" evidence="3">
    <location>
        <begin position="57"/>
        <end position="75"/>
    </location>
</feature>
<dbReference type="RefSeq" id="WP_344680718.1">
    <property type="nucleotide sequence ID" value="NZ_BAAAUX010000014.1"/>
</dbReference>
<feature type="transmembrane region" description="Helical" evidence="3">
    <location>
        <begin position="212"/>
        <end position="232"/>
    </location>
</feature>
<organism evidence="4 5">
    <name type="scientific">Saccharopolyspora taberi</name>
    <dbReference type="NCBI Taxonomy" id="60895"/>
    <lineage>
        <taxon>Bacteria</taxon>
        <taxon>Bacillati</taxon>
        <taxon>Actinomycetota</taxon>
        <taxon>Actinomycetes</taxon>
        <taxon>Pseudonocardiales</taxon>
        <taxon>Pseudonocardiaceae</taxon>
        <taxon>Saccharopolyspora</taxon>
    </lineage>
</organism>
<dbReference type="Gene3D" id="1.20.120.1760">
    <property type="match status" value="1"/>
</dbReference>
<keyword evidence="3" id="KW-0472">Membrane</keyword>
<comment type="caution">
    <text evidence="4">The sequence shown here is derived from an EMBL/GenBank/DDBJ whole genome shotgun (WGS) entry which is preliminary data.</text>
</comment>
<sequence length="249" mass="26630">MTSTGIPRSGFRSALRRLPSAQKSAKGAPAYSRFVNRRAGGYLAAAAFLVRATPNQVTAISAVCTFAGIAALFALPPSWPTGIGVSLALLVGYALDSADGQLARLRGTSSVSGEWLDHVIDSAKIATLHMAVLVCAFRFFELPSAFLLVPIGYGAVETVLFFAMILNDQLRRVHGASTRQEGRPSTLRSLLVLPTDYGVLCLSFALLGSRTAFAVCYGLLFALNAAFLLAALRKWFGDMRALDRAERGR</sequence>
<keyword evidence="3" id="KW-0812">Transmembrane</keyword>
<keyword evidence="1 2" id="KW-0808">Transferase</keyword>
<evidence type="ECO:0000256" key="3">
    <source>
        <dbReference type="SAM" id="Phobius"/>
    </source>
</evidence>
<dbReference type="InterPro" id="IPR000462">
    <property type="entry name" value="CDP-OH_P_trans"/>
</dbReference>
<dbReference type="Pfam" id="PF01066">
    <property type="entry name" value="CDP-OH_P_transf"/>
    <property type="match status" value="1"/>
</dbReference>
<accession>A0ABN3VFN8</accession>
<gene>
    <name evidence="4" type="ORF">GCM10010470_33780</name>
</gene>
<dbReference type="PROSITE" id="PS00379">
    <property type="entry name" value="CDP_ALCOHOL_P_TRANSF"/>
    <property type="match status" value="1"/>
</dbReference>
<feature type="transmembrane region" description="Helical" evidence="3">
    <location>
        <begin position="187"/>
        <end position="206"/>
    </location>
</feature>
<evidence type="ECO:0000313" key="5">
    <source>
        <dbReference type="Proteomes" id="UP001500979"/>
    </source>
</evidence>
<dbReference type="InterPro" id="IPR043130">
    <property type="entry name" value="CDP-OH_PTrfase_TM_dom"/>
</dbReference>
<reference evidence="4 5" key="1">
    <citation type="journal article" date="2019" name="Int. J. Syst. Evol. Microbiol.">
        <title>The Global Catalogue of Microorganisms (GCM) 10K type strain sequencing project: providing services to taxonomists for standard genome sequencing and annotation.</title>
        <authorList>
            <consortium name="The Broad Institute Genomics Platform"/>
            <consortium name="The Broad Institute Genome Sequencing Center for Infectious Disease"/>
            <person name="Wu L."/>
            <person name="Ma J."/>
        </authorList>
    </citation>
    <scope>NUCLEOTIDE SEQUENCE [LARGE SCALE GENOMIC DNA]</scope>
    <source>
        <strain evidence="4 5">JCM 9383</strain>
    </source>
</reference>
<proteinExistence type="inferred from homology"/>
<keyword evidence="5" id="KW-1185">Reference proteome</keyword>
<keyword evidence="3" id="KW-1133">Transmembrane helix</keyword>
<dbReference type="InterPro" id="IPR048254">
    <property type="entry name" value="CDP_ALCOHOL_P_TRANSF_CS"/>
</dbReference>
<name>A0ABN3VFN8_9PSEU</name>
<evidence type="ECO:0000256" key="1">
    <source>
        <dbReference type="ARBA" id="ARBA00022679"/>
    </source>
</evidence>
<evidence type="ECO:0000313" key="4">
    <source>
        <dbReference type="EMBL" id="GAA2795919.1"/>
    </source>
</evidence>
<protein>
    <submittedName>
        <fullName evidence="4">CDP-alcohol phosphatidyltransferase family protein</fullName>
    </submittedName>
</protein>
<evidence type="ECO:0000256" key="2">
    <source>
        <dbReference type="RuleBase" id="RU003750"/>
    </source>
</evidence>
<dbReference type="Proteomes" id="UP001500979">
    <property type="component" value="Unassembled WGS sequence"/>
</dbReference>
<feature type="transmembrane region" description="Helical" evidence="3">
    <location>
        <begin position="146"/>
        <end position="166"/>
    </location>
</feature>
<comment type="similarity">
    <text evidence="2">Belongs to the CDP-alcohol phosphatidyltransferase class-I family.</text>
</comment>